<gene>
    <name evidence="2" type="ORF">PIB30_044338</name>
</gene>
<dbReference type="PANTHER" id="PTHR34272">
    <property type="entry name" value="EXPRESSED PROTEIN"/>
    <property type="match status" value="1"/>
</dbReference>
<dbReference type="InterPro" id="IPR055513">
    <property type="entry name" value="DUF7086"/>
</dbReference>
<dbReference type="Pfam" id="PF23324">
    <property type="entry name" value="DUF7086"/>
    <property type="match status" value="1"/>
</dbReference>
<protein>
    <recommendedName>
        <fullName evidence="1">DUF7086 domain-containing protein</fullName>
    </recommendedName>
</protein>
<dbReference type="EMBL" id="JASCZI010000264">
    <property type="protein sequence ID" value="MED6110572.1"/>
    <property type="molecule type" value="Genomic_DNA"/>
</dbReference>
<evidence type="ECO:0000313" key="2">
    <source>
        <dbReference type="EMBL" id="MED6110572.1"/>
    </source>
</evidence>
<evidence type="ECO:0000259" key="1">
    <source>
        <dbReference type="Pfam" id="PF23324"/>
    </source>
</evidence>
<dbReference type="PANTHER" id="PTHR34272:SF1">
    <property type="entry name" value="EXPRESSED PROTEIN"/>
    <property type="match status" value="1"/>
</dbReference>
<reference evidence="2 3" key="1">
    <citation type="journal article" date="2023" name="Plants (Basel)">
        <title>Bridging the Gap: Combining Genomics and Transcriptomics Approaches to Understand Stylosanthes scabra, an Orphan Legume from the Brazilian Caatinga.</title>
        <authorList>
            <person name="Ferreira-Neto J.R.C."/>
            <person name="da Silva M.D."/>
            <person name="Binneck E."/>
            <person name="de Melo N.F."/>
            <person name="da Silva R.H."/>
            <person name="de Melo A.L.T.M."/>
            <person name="Pandolfi V."/>
            <person name="Bustamante F.O."/>
            <person name="Brasileiro-Vidal A.C."/>
            <person name="Benko-Iseppon A.M."/>
        </authorList>
    </citation>
    <scope>NUCLEOTIDE SEQUENCE [LARGE SCALE GENOMIC DNA]</scope>
    <source>
        <tissue evidence="2">Leaves</tissue>
    </source>
</reference>
<comment type="caution">
    <text evidence="2">The sequence shown here is derived from an EMBL/GenBank/DDBJ whole genome shotgun (WGS) entry which is preliminary data.</text>
</comment>
<keyword evidence="3" id="KW-1185">Reference proteome</keyword>
<sequence>MEDHPTSHNQWLTLSLSLPSPFSPTHSSSLVMLSQHQELAQPSKLQAARRRAKKATKKTTKTATVPQPFPWATTKRTIVHTLEHLFANKIISISGTVECKACQKQYDMQFNLQEKFHEVERFILRKIQGMHDRAPHCWMNPALSKCGLCDNTMVPMMPKRKRNINWLFLFLGQMIGCCSHYQLKYFNSHQDIISTVAKNRLVYLVYLGLNKQLKPPFDL</sequence>
<dbReference type="Proteomes" id="UP001341840">
    <property type="component" value="Unassembled WGS sequence"/>
</dbReference>
<proteinExistence type="predicted"/>
<accession>A0ABU6QFS3</accession>
<feature type="domain" description="DUF7086" evidence="1">
    <location>
        <begin position="82"/>
        <end position="213"/>
    </location>
</feature>
<organism evidence="2 3">
    <name type="scientific">Stylosanthes scabra</name>
    <dbReference type="NCBI Taxonomy" id="79078"/>
    <lineage>
        <taxon>Eukaryota</taxon>
        <taxon>Viridiplantae</taxon>
        <taxon>Streptophyta</taxon>
        <taxon>Embryophyta</taxon>
        <taxon>Tracheophyta</taxon>
        <taxon>Spermatophyta</taxon>
        <taxon>Magnoliopsida</taxon>
        <taxon>eudicotyledons</taxon>
        <taxon>Gunneridae</taxon>
        <taxon>Pentapetalae</taxon>
        <taxon>rosids</taxon>
        <taxon>fabids</taxon>
        <taxon>Fabales</taxon>
        <taxon>Fabaceae</taxon>
        <taxon>Papilionoideae</taxon>
        <taxon>50 kb inversion clade</taxon>
        <taxon>dalbergioids sensu lato</taxon>
        <taxon>Dalbergieae</taxon>
        <taxon>Pterocarpus clade</taxon>
        <taxon>Stylosanthes</taxon>
    </lineage>
</organism>
<name>A0ABU6QFS3_9FABA</name>
<evidence type="ECO:0000313" key="3">
    <source>
        <dbReference type="Proteomes" id="UP001341840"/>
    </source>
</evidence>